<organism evidence="3 4">
    <name type="scientific">Natronomicrosphaera hydrolytica</name>
    <dbReference type="NCBI Taxonomy" id="3242702"/>
    <lineage>
        <taxon>Bacteria</taxon>
        <taxon>Pseudomonadati</taxon>
        <taxon>Planctomycetota</taxon>
        <taxon>Phycisphaerae</taxon>
        <taxon>Phycisphaerales</taxon>
        <taxon>Phycisphaeraceae</taxon>
        <taxon>Natronomicrosphaera</taxon>
    </lineage>
</organism>
<sequence>MKRNPTTLYLAAAIRDAGGHVARPGAIAVRDGRVVDAGHPNDISRRLRNTARTVELPEDLLLPAMVNAHAHLDLTHVPAVDYTGDFLAWLKQVRTARPTDFDAVGAAVAEGLRLSREAGVGYVGDIAGSVDAIRARHAVGEGLALPGVSYLECFGFDTMLDAAADRIEAWLDPLPFDVPVPGHVRGVTLGIQPHAPYSVGRTLYDAATRLSHKHIYRLSTHLAESPAELEFVRDATGPFVDLLRELGKLPDTLQATGKHPIDWLEPNLKRGRWLLAHCNYIEDRHITTLKRTGTSVVYCPLASEYFGHPEQGQHRYREMLAAGVNVCLGTDSLLCQQGVDQPMGIMPQMRRLYARDETAPELLLEMATTHGRLALEFSDTDATLRRGAPAVFTAVRIDPDDATDPLTQALTNDHPARSIHAELTDESND</sequence>
<dbReference type="PANTHER" id="PTHR43794">
    <property type="entry name" value="AMINOHYDROLASE SSNA-RELATED"/>
    <property type="match status" value="1"/>
</dbReference>
<dbReference type="Pfam" id="PF01979">
    <property type="entry name" value="Amidohydro_1"/>
    <property type="match status" value="1"/>
</dbReference>
<dbReference type="InterPro" id="IPR050287">
    <property type="entry name" value="MTA/SAH_deaminase"/>
</dbReference>
<evidence type="ECO:0000313" key="4">
    <source>
        <dbReference type="Proteomes" id="UP001575105"/>
    </source>
</evidence>
<dbReference type="SUPFAM" id="SSF51556">
    <property type="entry name" value="Metallo-dependent hydrolases"/>
    <property type="match status" value="1"/>
</dbReference>
<feature type="domain" description="Amidohydrolase-related" evidence="2">
    <location>
        <begin position="61"/>
        <end position="407"/>
    </location>
</feature>
<dbReference type="RefSeq" id="WP_425346104.1">
    <property type="nucleotide sequence ID" value="NZ_JBGUBD010000007.1"/>
</dbReference>
<comment type="caution">
    <text evidence="3">The sequence shown here is derived from an EMBL/GenBank/DDBJ whole genome shotgun (WGS) entry which is preliminary data.</text>
</comment>
<keyword evidence="1" id="KW-0378">Hydrolase</keyword>
<proteinExistence type="predicted"/>
<dbReference type="PANTHER" id="PTHR43794:SF11">
    <property type="entry name" value="AMIDOHYDROLASE-RELATED DOMAIN-CONTAINING PROTEIN"/>
    <property type="match status" value="1"/>
</dbReference>
<evidence type="ECO:0000313" key="3">
    <source>
        <dbReference type="EMBL" id="MFA9479177.1"/>
    </source>
</evidence>
<name>A0ABV4U6F0_9BACT</name>
<keyword evidence="4" id="KW-1185">Reference proteome</keyword>
<reference evidence="3 4" key="1">
    <citation type="submission" date="2024-08" db="EMBL/GenBank/DDBJ databases">
        <title>Whole-genome sequencing of halo(alkali)philic microorganisms from hypersaline lakes.</title>
        <authorList>
            <person name="Sorokin D.Y."/>
            <person name="Merkel A.Y."/>
            <person name="Messina E."/>
            <person name="Yakimov M."/>
        </authorList>
    </citation>
    <scope>NUCLEOTIDE SEQUENCE [LARGE SCALE GENOMIC DNA]</scope>
    <source>
        <strain evidence="3 4">AB-hyl4</strain>
    </source>
</reference>
<dbReference type="SUPFAM" id="SSF51338">
    <property type="entry name" value="Composite domain of metallo-dependent hydrolases"/>
    <property type="match status" value="1"/>
</dbReference>
<dbReference type="InterPro" id="IPR032466">
    <property type="entry name" value="Metal_Hydrolase"/>
</dbReference>
<evidence type="ECO:0000259" key="2">
    <source>
        <dbReference type="Pfam" id="PF01979"/>
    </source>
</evidence>
<gene>
    <name evidence="3" type="ORF">ACERK3_12870</name>
</gene>
<dbReference type="InterPro" id="IPR011059">
    <property type="entry name" value="Metal-dep_hydrolase_composite"/>
</dbReference>
<accession>A0ABV4U6F0</accession>
<evidence type="ECO:0000256" key="1">
    <source>
        <dbReference type="ARBA" id="ARBA00022801"/>
    </source>
</evidence>
<dbReference type="Gene3D" id="3.20.20.140">
    <property type="entry name" value="Metal-dependent hydrolases"/>
    <property type="match status" value="1"/>
</dbReference>
<protein>
    <submittedName>
        <fullName evidence="3">Amidohydrolase family protein</fullName>
    </submittedName>
</protein>
<dbReference type="Proteomes" id="UP001575105">
    <property type="component" value="Unassembled WGS sequence"/>
</dbReference>
<dbReference type="EMBL" id="JBGUBD010000007">
    <property type="protein sequence ID" value="MFA9479177.1"/>
    <property type="molecule type" value="Genomic_DNA"/>
</dbReference>
<dbReference type="InterPro" id="IPR006680">
    <property type="entry name" value="Amidohydro-rel"/>
</dbReference>